<dbReference type="InterPro" id="IPR021911">
    <property type="entry name" value="ATAD3_N"/>
</dbReference>
<dbReference type="EMBL" id="CM007382">
    <property type="protein sequence ID" value="ONK77896.1"/>
    <property type="molecule type" value="Genomic_DNA"/>
</dbReference>
<dbReference type="Gramene" id="ONK77896">
    <property type="protein sequence ID" value="ONK77896"/>
    <property type="gene ID" value="A4U43_C02F12020"/>
</dbReference>
<keyword evidence="3" id="KW-1185">Reference proteome</keyword>
<evidence type="ECO:0000259" key="1">
    <source>
        <dbReference type="Pfam" id="PF12037"/>
    </source>
</evidence>
<name>A0A5P1FHV3_ASPOF</name>
<dbReference type="Pfam" id="PF12037">
    <property type="entry name" value="ATAD3_N"/>
    <property type="match status" value="1"/>
</dbReference>
<dbReference type="Proteomes" id="UP000243459">
    <property type="component" value="Chromosome 2"/>
</dbReference>
<evidence type="ECO:0000313" key="2">
    <source>
        <dbReference type="EMBL" id="ONK77896.1"/>
    </source>
</evidence>
<reference evidence="3" key="1">
    <citation type="journal article" date="2017" name="Nat. Commun.">
        <title>The asparagus genome sheds light on the origin and evolution of a young Y chromosome.</title>
        <authorList>
            <person name="Harkess A."/>
            <person name="Zhou J."/>
            <person name="Xu C."/>
            <person name="Bowers J.E."/>
            <person name="Van der Hulst R."/>
            <person name="Ayyampalayam S."/>
            <person name="Mercati F."/>
            <person name="Riccardi P."/>
            <person name="McKain M.R."/>
            <person name="Kakrana A."/>
            <person name="Tang H."/>
            <person name="Ray J."/>
            <person name="Groenendijk J."/>
            <person name="Arikit S."/>
            <person name="Mathioni S.M."/>
            <person name="Nakano M."/>
            <person name="Shan H."/>
            <person name="Telgmann-Rauber A."/>
            <person name="Kanno A."/>
            <person name="Yue Z."/>
            <person name="Chen H."/>
            <person name="Li W."/>
            <person name="Chen Y."/>
            <person name="Xu X."/>
            <person name="Zhang Y."/>
            <person name="Luo S."/>
            <person name="Chen H."/>
            <person name="Gao J."/>
            <person name="Mao Z."/>
            <person name="Pires J.C."/>
            <person name="Luo M."/>
            <person name="Kudrna D."/>
            <person name="Wing R.A."/>
            <person name="Meyers B.C."/>
            <person name="Yi K."/>
            <person name="Kong H."/>
            <person name="Lavrijsen P."/>
            <person name="Sunseri F."/>
            <person name="Falavigna A."/>
            <person name="Ye Y."/>
            <person name="Leebens-Mack J.H."/>
            <person name="Chen G."/>
        </authorList>
    </citation>
    <scope>NUCLEOTIDE SEQUENCE [LARGE SCALE GENOMIC DNA]</scope>
    <source>
        <strain evidence="3">cv. DH0086</strain>
    </source>
</reference>
<protein>
    <recommendedName>
        <fullName evidence="1">ATPase family AAA domain-containing protein</fullName>
    </recommendedName>
</protein>
<feature type="domain" description="ATPase family AAA" evidence="1">
    <location>
        <begin position="42"/>
        <end position="75"/>
    </location>
</feature>
<dbReference type="AlphaFoldDB" id="A0A5P1FHV3"/>
<sequence length="81" mass="8619">MHCLICSRSAAANVSRFNTLELQHLTAAVSIAAPAEFVYANERAPSSSGRFDAEALEKGAKALREISSSPLAKQLQVVLGF</sequence>
<proteinExistence type="predicted"/>
<organism evidence="2 3">
    <name type="scientific">Asparagus officinalis</name>
    <name type="common">Garden asparagus</name>
    <dbReference type="NCBI Taxonomy" id="4686"/>
    <lineage>
        <taxon>Eukaryota</taxon>
        <taxon>Viridiplantae</taxon>
        <taxon>Streptophyta</taxon>
        <taxon>Embryophyta</taxon>
        <taxon>Tracheophyta</taxon>
        <taxon>Spermatophyta</taxon>
        <taxon>Magnoliopsida</taxon>
        <taxon>Liliopsida</taxon>
        <taxon>Asparagales</taxon>
        <taxon>Asparagaceae</taxon>
        <taxon>Asparagoideae</taxon>
        <taxon>Asparagus</taxon>
    </lineage>
</organism>
<evidence type="ECO:0000313" key="3">
    <source>
        <dbReference type="Proteomes" id="UP000243459"/>
    </source>
</evidence>
<accession>A0A5P1FHV3</accession>
<gene>
    <name evidence="2" type="ORF">A4U43_C02F12020</name>
</gene>